<sequence>MLIKFEEQVIDNFLIPAFTLSVGEIVVIHLPNIEASYNIEMKMNDLFSGKIRNDKVIVASPLTYIPHIKFNRFGIGISNDGRKMDK</sequence>
<dbReference type="Proteomes" id="UP000244929">
    <property type="component" value="Chromosome"/>
</dbReference>
<dbReference type="KEGG" id="falb:HYN59_10755"/>
<reference evidence="1 2" key="1">
    <citation type="submission" date="2018-04" db="EMBL/GenBank/DDBJ databases">
        <title>Genome sequencing of Flavobacterium sp. HYN0059.</title>
        <authorList>
            <person name="Yi H."/>
            <person name="Baek C."/>
        </authorList>
    </citation>
    <scope>NUCLEOTIDE SEQUENCE [LARGE SCALE GENOMIC DNA]</scope>
    <source>
        <strain evidence="1 2">HYN0059</strain>
    </source>
</reference>
<keyword evidence="2" id="KW-1185">Reference proteome</keyword>
<evidence type="ECO:0000313" key="1">
    <source>
        <dbReference type="EMBL" id="AWH85560.1"/>
    </source>
</evidence>
<organism evidence="1 2">
    <name type="scientific">Flavobacterium album</name>
    <dbReference type="NCBI Taxonomy" id="2175091"/>
    <lineage>
        <taxon>Bacteria</taxon>
        <taxon>Pseudomonadati</taxon>
        <taxon>Bacteroidota</taxon>
        <taxon>Flavobacteriia</taxon>
        <taxon>Flavobacteriales</taxon>
        <taxon>Flavobacteriaceae</taxon>
        <taxon>Flavobacterium</taxon>
    </lineage>
</organism>
<proteinExistence type="predicted"/>
<gene>
    <name evidence="1" type="ORF">HYN59_10755</name>
</gene>
<dbReference type="AlphaFoldDB" id="A0A2S1QYT1"/>
<accession>A0A2S1QYT1</accession>
<evidence type="ECO:0000313" key="2">
    <source>
        <dbReference type="Proteomes" id="UP000244929"/>
    </source>
</evidence>
<dbReference type="EMBL" id="CP029186">
    <property type="protein sequence ID" value="AWH85560.1"/>
    <property type="molecule type" value="Genomic_DNA"/>
</dbReference>
<name>A0A2S1QYT1_9FLAO</name>
<protein>
    <submittedName>
        <fullName evidence="1">Uncharacterized protein</fullName>
    </submittedName>
</protein>
<dbReference type="RefSeq" id="WP_108778262.1">
    <property type="nucleotide sequence ID" value="NZ_CP029186.1"/>
</dbReference>